<reference evidence="7" key="1">
    <citation type="submission" date="2023-01" db="EMBL/GenBank/DDBJ databases">
        <title>Genome assembly of the deep-sea coral Lophelia pertusa.</title>
        <authorList>
            <person name="Herrera S."/>
            <person name="Cordes E."/>
        </authorList>
    </citation>
    <scope>NUCLEOTIDE SEQUENCE</scope>
    <source>
        <strain evidence="7">USNM1676648</strain>
        <tissue evidence="7">Polyp</tissue>
    </source>
</reference>
<keyword evidence="5" id="KW-0732">Signal</keyword>
<evidence type="ECO:0000256" key="3">
    <source>
        <dbReference type="ARBA" id="ARBA00022837"/>
    </source>
</evidence>
<keyword evidence="2" id="KW-0430">Lectin</keyword>
<dbReference type="Pfam" id="PF00024">
    <property type="entry name" value="PAN_1"/>
    <property type="match status" value="1"/>
</dbReference>
<feature type="signal peptide" evidence="5">
    <location>
        <begin position="1"/>
        <end position="23"/>
    </location>
</feature>
<organism evidence="7 8">
    <name type="scientific">Desmophyllum pertusum</name>
    <dbReference type="NCBI Taxonomy" id="174260"/>
    <lineage>
        <taxon>Eukaryota</taxon>
        <taxon>Metazoa</taxon>
        <taxon>Cnidaria</taxon>
        <taxon>Anthozoa</taxon>
        <taxon>Hexacorallia</taxon>
        <taxon>Scleractinia</taxon>
        <taxon>Caryophylliina</taxon>
        <taxon>Caryophylliidae</taxon>
        <taxon>Desmophyllum</taxon>
    </lineage>
</organism>
<protein>
    <recommendedName>
        <fullName evidence="6">Apple domain-containing protein</fullName>
    </recommendedName>
</protein>
<evidence type="ECO:0000256" key="5">
    <source>
        <dbReference type="SAM" id="SignalP"/>
    </source>
</evidence>
<accession>A0A9W9Z2F0</accession>
<keyword evidence="8" id="KW-1185">Reference proteome</keyword>
<evidence type="ECO:0000256" key="2">
    <source>
        <dbReference type="ARBA" id="ARBA00022734"/>
    </source>
</evidence>
<dbReference type="GO" id="GO:0005615">
    <property type="term" value="C:extracellular space"/>
    <property type="evidence" value="ECO:0007669"/>
    <property type="project" value="TreeGrafter"/>
</dbReference>
<dbReference type="GO" id="GO:0046872">
    <property type="term" value="F:metal ion binding"/>
    <property type="evidence" value="ECO:0007669"/>
    <property type="project" value="UniProtKB-KW"/>
</dbReference>
<keyword evidence="4" id="KW-1015">Disulfide bond</keyword>
<gene>
    <name evidence="7" type="ORF">OS493_018949</name>
</gene>
<dbReference type="InterPro" id="IPR003609">
    <property type="entry name" value="Pan_app"/>
</dbReference>
<evidence type="ECO:0000256" key="4">
    <source>
        <dbReference type="ARBA" id="ARBA00023157"/>
    </source>
</evidence>
<dbReference type="InterPro" id="IPR014716">
    <property type="entry name" value="Fibrinogen_a/b/g_C_1"/>
</dbReference>
<dbReference type="PROSITE" id="PS50948">
    <property type="entry name" value="PAN"/>
    <property type="match status" value="1"/>
</dbReference>
<evidence type="ECO:0000313" key="8">
    <source>
        <dbReference type="Proteomes" id="UP001163046"/>
    </source>
</evidence>
<dbReference type="SUPFAM" id="SSF57414">
    <property type="entry name" value="Hairpin loop containing domain-like"/>
    <property type="match status" value="1"/>
</dbReference>
<dbReference type="EMBL" id="MU826836">
    <property type="protein sequence ID" value="KAJ7372443.1"/>
    <property type="molecule type" value="Genomic_DNA"/>
</dbReference>
<dbReference type="PANTHER" id="PTHR16146:SF46">
    <property type="entry name" value="INTELECTIN-1A-RELATED"/>
    <property type="match status" value="1"/>
</dbReference>
<dbReference type="NCBIfam" id="NF040941">
    <property type="entry name" value="GGGWT_bact"/>
    <property type="match status" value="1"/>
</dbReference>
<evidence type="ECO:0000313" key="7">
    <source>
        <dbReference type="EMBL" id="KAJ7372443.1"/>
    </source>
</evidence>
<dbReference type="GO" id="GO:0070492">
    <property type="term" value="F:oligosaccharide binding"/>
    <property type="evidence" value="ECO:0007669"/>
    <property type="project" value="TreeGrafter"/>
</dbReference>
<name>A0A9W9Z2F0_9CNID</name>
<feature type="chain" id="PRO_5040792765" description="Apple domain-containing protein" evidence="5">
    <location>
        <begin position="24"/>
        <end position="276"/>
    </location>
</feature>
<evidence type="ECO:0000256" key="1">
    <source>
        <dbReference type="ARBA" id="ARBA00022723"/>
    </source>
</evidence>
<keyword evidence="1" id="KW-0479">Metal-binding</keyword>
<dbReference type="Gene3D" id="3.90.215.10">
    <property type="entry name" value="Gamma Fibrinogen, chain A, domain 1"/>
    <property type="match status" value="1"/>
</dbReference>
<dbReference type="SUPFAM" id="SSF56496">
    <property type="entry name" value="Fibrinogen C-terminal domain-like"/>
    <property type="match status" value="1"/>
</dbReference>
<keyword evidence="3" id="KW-0106">Calcium</keyword>
<feature type="domain" description="Apple" evidence="6">
    <location>
        <begin position="25"/>
        <end position="102"/>
    </location>
</feature>
<dbReference type="Gene3D" id="3.50.4.10">
    <property type="entry name" value="Hepatocyte Growth Factor"/>
    <property type="match status" value="1"/>
</dbReference>
<proteinExistence type="predicted"/>
<dbReference type="SMART" id="SM00473">
    <property type="entry name" value="PAN_AP"/>
    <property type="match status" value="1"/>
</dbReference>
<dbReference type="PANTHER" id="PTHR16146">
    <property type="entry name" value="INTELECTIN"/>
    <property type="match status" value="1"/>
</dbReference>
<dbReference type="InterPro" id="IPR036056">
    <property type="entry name" value="Fibrinogen-like_C"/>
</dbReference>
<dbReference type="OrthoDB" id="7940501at2759"/>
<comment type="caution">
    <text evidence="7">The sequence shown here is derived from an EMBL/GenBank/DDBJ whole genome shotgun (WGS) entry which is preliminary data.</text>
</comment>
<dbReference type="Proteomes" id="UP001163046">
    <property type="component" value="Unassembled WGS sequence"/>
</dbReference>
<dbReference type="CDD" id="cd01099">
    <property type="entry name" value="PAN_AP_HGF"/>
    <property type="match status" value="1"/>
</dbReference>
<sequence>MASRRRVGLSGILFLSFIQSISTQCPEPIYSVHNHHLGDHVMSTSVVLDLSDCRKKCSKEFYCKSINYRLLNKSCDLNSADRYSHPPDYGPREGYVYMDTANRRRRKVGFKSCSEIRKEFPSAQSGYYWVIIEHRDSQVYCDMDNFDGGWTLVVSISSTNNDHLQRNAKQLLELKIIPRGPVNFDSSCDGANCPRIISSHYYYPYKWETNTCTTISVGYHLSINHKVFDFKDNGECGNGVWKSSLYPTSKRGLYGYPRNSVGIWRNRTGLLYVKYT</sequence>
<dbReference type="AlphaFoldDB" id="A0A9W9Z2F0"/>
<evidence type="ECO:0000259" key="6">
    <source>
        <dbReference type="PROSITE" id="PS50948"/>
    </source>
</evidence>